<feature type="non-terminal residue" evidence="3">
    <location>
        <position position="1"/>
    </location>
</feature>
<name>A0A3E2GW57_SCYLI</name>
<reference evidence="3 4" key="1">
    <citation type="submission" date="2018-05" db="EMBL/GenBank/DDBJ databases">
        <title>Draft genome sequence of Scytalidium lignicola DSM 105466, a ubiquitous saprotrophic fungus.</title>
        <authorList>
            <person name="Buettner E."/>
            <person name="Gebauer A.M."/>
            <person name="Hofrichter M."/>
            <person name="Liers C."/>
            <person name="Kellner H."/>
        </authorList>
    </citation>
    <scope>NUCLEOTIDE SEQUENCE [LARGE SCALE GENOMIC DNA]</scope>
    <source>
        <strain evidence="3 4">DSM 105466</strain>
    </source>
</reference>
<sequence length="599" mass="67382">MVALLGTIAIFAVFTLVFTLPNAIPEGPSLGKFADARISLPKLPKKLPTAGKLNPFRPVAHAPHVQNNSTNGESSWHSTWNWLNPFSSSVTLDENRSLLPPLAERPAIYTYYDHTVQKDQELKDADNALLITWRRAWWAQGFRPIILSPAEAMNNPLYEQMQKLNLPDELKVELSRWLAWENMGTGMLCNYLTLPMGPQEDNLLSFLRRGEYPKLTRFEKLGDGLFVGSKAEITAALKKTLENPELRNAKDLISAMPKKVFDLDPFPEALAFYDIQTITEKYPKVAQEIAADKPKGFQVLNQLIVSHLHNTWQNTFSSGIAVLKPIPKHTTALVAPALQLAQYLAQCPESPMPSSCPPNRPKCRPCVASHPMKVSTPGFYRNISTLYTIGAVPHPYTFATMSGFRESIDIPWIRRESERDLWITTITKELLGTGLAAAPRVIKFKEAMASSYGASHSLWIIAEKEIPHDLDWFFGFAIPRNITDTGKSETPVPGPERRPKPEHDPKDGPIPPEDEKEMEQIIFQKAKDFAKKRTSEEEMITGVIEAWNLADTEAWKFARAYLARAGMERSSWQEEEKKYAGGAGSERGKSVGWGRWFDD</sequence>
<protein>
    <submittedName>
        <fullName evidence="3">Uncharacterized protein</fullName>
    </submittedName>
</protein>
<keyword evidence="2" id="KW-0732">Signal</keyword>
<evidence type="ECO:0000256" key="1">
    <source>
        <dbReference type="SAM" id="MobiDB-lite"/>
    </source>
</evidence>
<keyword evidence="4" id="KW-1185">Reference proteome</keyword>
<feature type="region of interest" description="Disordered" evidence="1">
    <location>
        <begin position="572"/>
        <end position="599"/>
    </location>
</feature>
<dbReference type="OrthoDB" id="5312133at2759"/>
<accession>A0A3E2GW57</accession>
<organism evidence="3 4">
    <name type="scientific">Scytalidium lignicola</name>
    <name type="common">Hyphomycete</name>
    <dbReference type="NCBI Taxonomy" id="5539"/>
    <lineage>
        <taxon>Eukaryota</taxon>
        <taxon>Fungi</taxon>
        <taxon>Dikarya</taxon>
        <taxon>Ascomycota</taxon>
        <taxon>Pezizomycotina</taxon>
        <taxon>Leotiomycetes</taxon>
        <taxon>Leotiomycetes incertae sedis</taxon>
        <taxon>Scytalidium</taxon>
    </lineage>
</organism>
<comment type="caution">
    <text evidence="3">The sequence shown here is derived from an EMBL/GenBank/DDBJ whole genome shotgun (WGS) entry which is preliminary data.</text>
</comment>
<evidence type="ECO:0000313" key="3">
    <source>
        <dbReference type="EMBL" id="RFU25404.1"/>
    </source>
</evidence>
<dbReference type="PANTHER" id="PTHR42055:SF1">
    <property type="entry name" value="YALI0E03476P"/>
    <property type="match status" value="1"/>
</dbReference>
<proteinExistence type="predicted"/>
<dbReference type="OMA" id="TERDPWL"/>
<dbReference type="EMBL" id="NCSJ02000336">
    <property type="protein sequence ID" value="RFU25404.1"/>
    <property type="molecule type" value="Genomic_DNA"/>
</dbReference>
<feature type="region of interest" description="Disordered" evidence="1">
    <location>
        <begin position="484"/>
        <end position="513"/>
    </location>
</feature>
<feature type="non-terminal residue" evidence="3">
    <location>
        <position position="599"/>
    </location>
</feature>
<evidence type="ECO:0000256" key="2">
    <source>
        <dbReference type="SAM" id="SignalP"/>
    </source>
</evidence>
<dbReference type="AlphaFoldDB" id="A0A3E2GW57"/>
<dbReference type="Proteomes" id="UP000258309">
    <property type="component" value="Unassembled WGS sequence"/>
</dbReference>
<feature type="signal peptide" evidence="2">
    <location>
        <begin position="1"/>
        <end position="19"/>
    </location>
</feature>
<feature type="chain" id="PRO_5017808132" evidence="2">
    <location>
        <begin position="20"/>
        <end position="599"/>
    </location>
</feature>
<gene>
    <name evidence="3" type="ORF">B7463_g10942</name>
</gene>
<feature type="compositionally biased region" description="Basic and acidic residues" evidence="1">
    <location>
        <begin position="495"/>
        <end position="507"/>
    </location>
</feature>
<dbReference type="PANTHER" id="PTHR42055">
    <property type="entry name" value="YALI0E03476P"/>
    <property type="match status" value="1"/>
</dbReference>
<dbReference type="STRING" id="5539.A0A3E2GW57"/>
<evidence type="ECO:0000313" key="4">
    <source>
        <dbReference type="Proteomes" id="UP000258309"/>
    </source>
</evidence>